<feature type="compositionally biased region" description="Acidic residues" evidence="8">
    <location>
        <begin position="151"/>
        <end position="168"/>
    </location>
</feature>
<dbReference type="GO" id="GO:0042742">
    <property type="term" value="P:defense response to bacterium"/>
    <property type="evidence" value="ECO:0007669"/>
    <property type="project" value="UniProtKB-KW"/>
</dbReference>
<evidence type="ECO:0000256" key="3">
    <source>
        <dbReference type="ARBA" id="ARBA00022529"/>
    </source>
</evidence>
<keyword evidence="6" id="KW-0326">Glycosidase</keyword>
<evidence type="ECO:0000256" key="8">
    <source>
        <dbReference type="SAM" id="MobiDB-lite"/>
    </source>
</evidence>
<keyword evidence="4" id="KW-0081">Bacteriolytic enzyme</keyword>
<evidence type="ECO:0000256" key="1">
    <source>
        <dbReference type="ARBA" id="ARBA00000632"/>
    </source>
</evidence>
<keyword evidence="7" id="KW-1015">Disulfide bond</keyword>
<dbReference type="AlphaFoldDB" id="A0AAV6TYP2"/>
<evidence type="ECO:0000313" key="10">
    <source>
        <dbReference type="Proteomes" id="UP000827092"/>
    </source>
</evidence>
<evidence type="ECO:0000256" key="5">
    <source>
        <dbReference type="ARBA" id="ARBA00022801"/>
    </source>
</evidence>
<feature type="region of interest" description="Disordered" evidence="8">
    <location>
        <begin position="145"/>
        <end position="168"/>
    </location>
</feature>
<evidence type="ECO:0000256" key="6">
    <source>
        <dbReference type="ARBA" id="ARBA00023295"/>
    </source>
</evidence>
<dbReference type="PROSITE" id="PS51909">
    <property type="entry name" value="LYSOZYME_I"/>
    <property type="match status" value="1"/>
</dbReference>
<dbReference type="Pfam" id="PF05497">
    <property type="entry name" value="Destabilase"/>
    <property type="match status" value="1"/>
</dbReference>
<feature type="disulfide bond" evidence="7">
    <location>
        <begin position="26"/>
        <end position="32"/>
    </location>
</feature>
<comment type="catalytic activity">
    <reaction evidence="1">
        <text>Hydrolysis of (1-&gt;4)-beta-linkages between N-acetylmuramic acid and N-acetyl-D-glucosamine residues in a peptidoglycan and between N-acetyl-D-glucosamine residues in chitodextrins.</text>
        <dbReference type="EC" id="3.2.1.17"/>
    </reaction>
</comment>
<feature type="disulfide bond" evidence="7">
    <location>
        <begin position="38"/>
        <end position="49"/>
    </location>
</feature>
<dbReference type="PANTHER" id="PTHR11195">
    <property type="entry name" value="DESTABILASE-RELATED"/>
    <property type="match status" value="1"/>
</dbReference>
<keyword evidence="3" id="KW-0929">Antimicrobial</keyword>
<name>A0AAV6TYP2_9ARAC</name>
<evidence type="ECO:0000256" key="7">
    <source>
        <dbReference type="PIRSR" id="PIRSR608597-3"/>
    </source>
</evidence>
<feature type="disulfide bond" evidence="7">
    <location>
        <begin position="77"/>
        <end position="83"/>
    </location>
</feature>
<evidence type="ECO:0000256" key="4">
    <source>
        <dbReference type="ARBA" id="ARBA00022638"/>
    </source>
</evidence>
<sequence length="168" mass="19169">MAYLVSANDPISKIPDVSQDCMECICKASSGCDETLKCHQAVGGGGYLCGPYVVSWAYWYDGGRPGDKGKPEDFETCVTNRTCAEIAVRGYMLRYGRDCDDNKLIDCQDFARIHKLGFDQCSREIWDTEYWAKFETCIESAPIESSKYERDPEDEDLEYYDEEYSEDL</sequence>
<reference evidence="9 10" key="1">
    <citation type="journal article" date="2022" name="Nat. Ecol. Evol.">
        <title>A masculinizing supergene underlies an exaggerated male reproductive morph in a spider.</title>
        <authorList>
            <person name="Hendrickx F."/>
            <person name="De Corte Z."/>
            <person name="Sonet G."/>
            <person name="Van Belleghem S.M."/>
            <person name="Kostlbacher S."/>
            <person name="Vangestel C."/>
        </authorList>
    </citation>
    <scope>NUCLEOTIDE SEQUENCE [LARGE SCALE GENOMIC DNA]</scope>
    <source>
        <strain evidence="9">W744_W776</strain>
    </source>
</reference>
<evidence type="ECO:0000313" key="9">
    <source>
        <dbReference type="EMBL" id="KAG8177282.1"/>
    </source>
</evidence>
<protein>
    <recommendedName>
        <fullName evidence="2">lysozyme</fullName>
        <ecNumber evidence="2">3.2.1.17</ecNumber>
    </recommendedName>
</protein>
<dbReference type="GO" id="GO:0003796">
    <property type="term" value="F:lysozyme activity"/>
    <property type="evidence" value="ECO:0007669"/>
    <property type="project" value="UniProtKB-EC"/>
</dbReference>
<keyword evidence="10" id="KW-1185">Reference proteome</keyword>
<feature type="disulfide bond" evidence="7">
    <location>
        <begin position="21"/>
        <end position="107"/>
    </location>
</feature>
<organism evidence="9 10">
    <name type="scientific">Oedothorax gibbosus</name>
    <dbReference type="NCBI Taxonomy" id="931172"/>
    <lineage>
        <taxon>Eukaryota</taxon>
        <taxon>Metazoa</taxon>
        <taxon>Ecdysozoa</taxon>
        <taxon>Arthropoda</taxon>
        <taxon>Chelicerata</taxon>
        <taxon>Arachnida</taxon>
        <taxon>Araneae</taxon>
        <taxon>Araneomorphae</taxon>
        <taxon>Entelegynae</taxon>
        <taxon>Araneoidea</taxon>
        <taxon>Linyphiidae</taxon>
        <taxon>Erigoninae</taxon>
        <taxon>Oedothorax</taxon>
    </lineage>
</organism>
<dbReference type="GO" id="GO:0031640">
    <property type="term" value="P:killing of cells of another organism"/>
    <property type="evidence" value="ECO:0007669"/>
    <property type="project" value="UniProtKB-KW"/>
</dbReference>
<dbReference type="Proteomes" id="UP000827092">
    <property type="component" value="Unassembled WGS sequence"/>
</dbReference>
<gene>
    <name evidence="9" type="ORF">JTE90_026729</name>
</gene>
<dbReference type="CDD" id="cd16890">
    <property type="entry name" value="lyz_i"/>
    <property type="match status" value="1"/>
</dbReference>
<dbReference type="PANTHER" id="PTHR11195:SF22">
    <property type="entry name" value="LYSOZYME"/>
    <property type="match status" value="1"/>
</dbReference>
<accession>A0AAV6TYP2</accession>
<evidence type="ECO:0000256" key="2">
    <source>
        <dbReference type="ARBA" id="ARBA00012732"/>
    </source>
</evidence>
<keyword evidence="5" id="KW-0378">Hydrolase</keyword>
<proteinExistence type="predicted"/>
<dbReference type="InterPro" id="IPR008597">
    <property type="entry name" value="Invert_lysozyme"/>
</dbReference>
<dbReference type="SUPFAM" id="SSF53955">
    <property type="entry name" value="Lysozyme-like"/>
    <property type="match status" value="1"/>
</dbReference>
<comment type="caution">
    <text evidence="9">The sequence shown here is derived from an EMBL/GenBank/DDBJ whole genome shotgun (WGS) entry which is preliminary data.</text>
</comment>
<dbReference type="Gene3D" id="1.10.530.10">
    <property type="match status" value="1"/>
</dbReference>
<dbReference type="InterPro" id="IPR023346">
    <property type="entry name" value="Lysozyme-like_dom_sf"/>
</dbReference>
<dbReference type="EMBL" id="JAFNEN010000792">
    <property type="protein sequence ID" value="KAG8177282.1"/>
    <property type="molecule type" value="Genomic_DNA"/>
</dbReference>
<dbReference type="EC" id="3.2.1.17" evidence="2"/>